<proteinExistence type="predicted"/>
<protein>
    <submittedName>
        <fullName evidence="1">Uncharacterized protein</fullName>
    </submittedName>
</protein>
<dbReference type="Proteomes" id="UP001330812">
    <property type="component" value="Chromosome"/>
</dbReference>
<sequence length="131" mass="14354">MTNYEQWVRDGQRVEARYVHGDGVHATGYVYAYSDRPTVVLVQEDGREVYWGADLCVPVDGGSNEARNAALARRSDTPMDLATARRIVAEAECRAHGHDWDAIMVPMLSPLPGAFICSRCRAKLTVTASGG</sequence>
<name>A0ABZ1HXM9_9PSEU</name>
<reference evidence="1 2" key="1">
    <citation type="journal article" date="2015" name="Int. J. Syst. Evol. Microbiol.">
        <title>Amycolatopsis rhabdoformis sp. nov., an actinomycete isolated from a tropical forest soil.</title>
        <authorList>
            <person name="Souza W.R."/>
            <person name="Silva R.E."/>
            <person name="Goodfellow M."/>
            <person name="Busarakam K."/>
            <person name="Figueiro F.S."/>
            <person name="Ferreira D."/>
            <person name="Rodrigues-Filho E."/>
            <person name="Moraes L.A.B."/>
            <person name="Zucchi T.D."/>
        </authorList>
    </citation>
    <scope>NUCLEOTIDE SEQUENCE [LARGE SCALE GENOMIC DNA]</scope>
    <source>
        <strain evidence="1 2">NCIMB 14900</strain>
    </source>
</reference>
<evidence type="ECO:0000313" key="1">
    <source>
        <dbReference type="EMBL" id="WSE26125.1"/>
    </source>
</evidence>
<keyword evidence="2" id="KW-1185">Reference proteome</keyword>
<organism evidence="1 2">
    <name type="scientific">Amycolatopsis rhabdoformis</name>
    <dbReference type="NCBI Taxonomy" id="1448059"/>
    <lineage>
        <taxon>Bacteria</taxon>
        <taxon>Bacillati</taxon>
        <taxon>Actinomycetota</taxon>
        <taxon>Actinomycetes</taxon>
        <taxon>Pseudonocardiales</taxon>
        <taxon>Pseudonocardiaceae</taxon>
        <taxon>Amycolatopsis</taxon>
    </lineage>
</organism>
<dbReference type="EMBL" id="CP142149">
    <property type="protein sequence ID" value="WSE26125.1"/>
    <property type="molecule type" value="Genomic_DNA"/>
</dbReference>
<accession>A0ABZ1HXM9</accession>
<gene>
    <name evidence="1" type="ORF">VSH64_24940</name>
</gene>
<evidence type="ECO:0000313" key="2">
    <source>
        <dbReference type="Proteomes" id="UP001330812"/>
    </source>
</evidence>
<dbReference type="RefSeq" id="WP_326565093.1">
    <property type="nucleotide sequence ID" value="NZ_CP142149.1"/>
</dbReference>